<protein>
    <submittedName>
        <fullName evidence="1">Uncharacterized protein</fullName>
    </submittedName>
</protein>
<evidence type="ECO:0000313" key="1">
    <source>
        <dbReference type="EMBL" id="EDM98146.1"/>
    </source>
</evidence>
<evidence type="ECO:0000313" key="2">
    <source>
        <dbReference type="Proteomes" id="UP000003639"/>
    </source>
</evidence>
<proteinExistence type="predicted"/>
<name>A6P0L4_9FIRM</name>
<organism evidence="1 2">
    <name type="scientific">Pseudoflavonifractor capillosus ATCC 29799</name>
    <dbReference type="NCBI Taxonomy" id="411467"/>
    <lineage>
        <taxon>Bacteria</taxon>
        <taxon>Bacillati</taxon>
        <taxon>Bacillota</taxon>
        <taxon>Clostridia</taxon>
        <taxon>Eubacteriales</taxon>
        <taxon>Oscillospiraceae</taxon>
        <taxon>Pseudoflavonifractor</taxon>
    </lineage>
</organism>
<reference evidence="1 2" key="2">
    <citation type="submission" date="2007-06" db="EMBL/GenBank/DDBJ databases">
        <title>Draft genome sequence of Pseudoflavonifractor capillosus ATCC 29799.</title>
        <authorList>
            <person name="Sudarsanam P."/>
            <person name="Ley R."/>
            <person name="Guruge J."/>
            <person name="Turnbaugh P.J."/>
            <person name="Mahowald M."/>
            <person name="Liep D."/>
            <person name="Gordon J."/>
        </authorList>
    </citation>
    <scope>NUCLEOTIDE SEQUENCE [LARGE SCALE GENOMIC DNA]</scope>
    <source>
        <strain evidence="1 2">ATCC 29799</strain>
    </source>
</reference>
<gene>
    <name evidence="1" type="ORF">BACCAP_04025</name>
</gene>
<dbReference type="AlphaFoldDB" id="A6P0L4"/>
<dbReference type="Proteomes" id="UP000003639">
    <property type="component" value="Unassembled WGS sequence"/>
</dbReference>
<keyword evidence="2" id="KW-1185">Reference proteome</keyword>
<reference evidence="1 2" key="1">
    <citation type="submission" date="2007-04" db="EMBL/GenBank/DDBJ databases">
        <authorList>
            <person name="Fulton L."/>
            <person name="Clifton S."/>
            <person name="Fulton B."/>
            <person name="Xu J."/>
            <person name="Minx P."/>
            <person name="Pepin K.H."/>
            <person name="Johnson M."/>
            <person name="Thiruvilangam P."/>
            <person name="Bhonagiri V."/>
            <person name="Nash W.E."/>
            <person name="Mardis E.R."/>
            <person name="Wilson R.K."/>
        </authorList>
    </citation>
    <scope>NUCLEOTIDE SEQUENCE [LARGE SCALE GENOMIC DNA]</scope>
    <source>
        <strain evidence="1 2">ATCC 29799</strain>
    </source>
</reference>
<comment type="caution">
    <text evidence="1">The sequence shown here is derived from an EMBL/GenBank/DDBJ whole genome shotgun (WGS) entry which is preliminary data.</text>
</comment>
<dbReference type="EMBL" id="AAXG02000042">
    <property type="protein sequence ID" value="EDM98146.1"/>
    <property type="molecule type" value="Genomic_DNA"/>
</dbReference>
<accession>A6P0L4</accession>
<sequence>MRRQAEVLLIFTILKVRVKLVKRYTMWYDKLVCKYAPRKREKASGGAVEV</sequence>